<dbReference type="InParanoid" id="B9TIX9"/>
<evidence type="ECO:0000313" key="2">
    <source>
        <dbReference type="Proteomes" id="UP000008311"/>
    </source>
</evidence>
<name>B9TIX9_RICCO</name>
<gene>
    <name evidence="1" type="ORF">RCOM_2151640</name>
</gene>
<dbReference type="Proteomes" id="UP000008311">
    <property type="component" value="Unassembled WGS sequence"/>
</dbReference>
<evidence type="ECO:0000313" key="1">
    <source>
        <dbReference type="EMBL" id="EEF24185.1"/>
    </source>
</evidence>
<organism evidence="1 2">
    <name type="scientific">Ricinus communis</name>
    <name type="common">Castor bean</name>
    <dbReference type="NCBI Taxonomy" id="3988"/>
    <lineage>
        <taxon>Eukaryota</taxon>
        <taxon>Viridiplantae</taxon>
        <taxon>Streptophyta</taxon>
        <taxon>Embryophyta</taxon>
        <taxon>Tracheophyta</taxon>
        <taxon>Spermatophyta</taxon>
        <taxon>Magnoliopsida</taxon>
        <taxon>eudicotyledons</taxon>
        <taxon>Gunneridae</taxon>
        <taxon>Pentapetalae</taxon>
        <taxon>rosids</taxon>
        <taxon>fabids</taxon>
        <taxon>Malpighiales</taxon>
        <taxon>Euphorbiaceae</taxon>
        <taxon>Acalyphoideae</taxon>
        <taxon>Acalypheae</taxon>
        <taxon>Ricinus</taxon>
    </lineage>
</organism>
<protein>
    <recommendedName>
        <fullName evidence="3">YkgJ family cysteine cluster protein</fullName>
    </recommendedName>
</protein>
<evidence type="ECO:0008006" key="3">
    <source>
        <dbReference type="Google" id="ProtNLM"/>
    </source>
</evidence>
<dbReference type="Pfam" id="PF03692">
    <property type="entry name" value="CxxCxxCC"/>
    <property type="match status" value="1"/>
</dbReference>
<dbReference type="InterPro" id="IPR005358">
    <property type="entry name" value="Puta_zinc/iron-chelating_dom"/>
</dbReference>
<reference evidence="2" key="1">
    <citation type="journal article" date="2010" name="Nat. Biotechnol.">
        <title>Draft genome sequence of the oilseed species Ricinus communis.</title>
        <authorList>
            <person name="Chan A.P."/>
            <person name="Crabtree J."/>
            <person name="Zhao Q."/>
            <person name="Lorenzi H."/>
            <person name="Orvis J."/>
            <person name="Puiu D."/>
            <person name="Melake-Berhan A."/>
            <person name="Jones K.M."/>
            <person name="Redman J."/>
            <person name="Chen G."/>
            <person name="Cahoon E.B."/>
            <person name="Gedil M."/>
            <person name="Stanke M."/>
            <person name="Haas B.J."/>
            <person name="Wortman J.R."/>
            <person name="Fraser-Liggett C.M."/>
            <person name="Ravel J."/>
            <person name="Rabinowicz P.D."/>
        </authorList>
    </citation>
    <scope>NUCLEOTIDE SEQUENCE [LARGE SCALE GENOMIC DNA]</scope>
    <source>
        <strain evidence="2">cv. Hale</strain>
    </source>
</reference>
<keyword evidence="2" id="KW-1185">Reference proteome</keyword>
<proteinExistence type="predicted"/>
<dbReference type="EMBL" id="EQ983149">
    <property type="protein sequence ID" value="EEF24185.1"/>
    <property type="molecule type" value="Genomic_DNA"/>
</dbReference>
<dbReference type="AlphaFoldDB" id="B9TIX9"/>
<accession>B9TIX9</accession>
<sequence>MSHTTNWCIALISSIPKPLLRGLINRSMDRIGLRGLTHPATSHAPHEDERYSSPAVRALSCFRRGTCGLVKLPETTSLTIRPFQVTRVYVTIAIFRAAASRFVREAKLKARNADQKVAKLIRKNPWMEPGAMTQGLLKVRAELTSIEEKRRKVIRITDAAVKALEPHVACGSGCSYCCHMNTIIYEHEAKRLAEVSGRKMTAVPYRPPNVVFSEGMQYNFMPCPFLVADKCSVYDDRPLVCRVHHSLSNDASDCDPFGDGLGRPQMYDPDIIEVPYKLLNDSANPMEPMGNIAEFFPDET</sequence>